<dbReference type="Pfam" id="PF00072">
    <property type="entry name" value="Response_reg"/>
    <property type="match status" value="1"/>
</dbReference>
<dbReference type="Proteomes" id="UP000216052">
    <property type="component" value="Chromosome"/>
</dbReference>
<evidence type="ECO:0000256" key="4">
    <source>
        <dbReference type="ARBA" id="ARBA00022679"/>
    </source>
</evidence>
<dbReference type="InterPro" id="IPR036641">
    <property type="entry name" value="HPT_dom_sf"/>
</dbReference>
<evidence type="ECO:0000256" key="3">
    <source>
        <dbReference type="ARBA" id="ARBA00022553"/>
    </source>
</evidence>
<dbReference type="Gene3D" id="3.40.50.2300">
    <property type="match status" value="1"/>
</dbReference>
<evidence type="ECO:0000256" key="5">
    <source>
        <dbReference type="ARBA" id="ARBA00022777"/>
    </source>
</evidence>
<dbReference type="InterPro" id="IPR002545">
    <property type="entry name" value="CheW-lke_dom"/>
</dbReference>
<feature type="modified residue" description="Phosphohistidine" evidence="7">
    <location>
        <position position="48"/>
    </location>
</feature>
<dbReference type="SMART" id="SM01231">
    <property type="entry name" value="H-kinase_dim"/>
    <property type="match status" value="1"/>
</dbReference>
<dbReference type="Pfam" id="PF01584">
    <property type="entry name" value="CheW"/>
    <property type="match status" value="1"/>
</dbReference>
<dbReference type="InterPro" id="IPR051315">
    <property type="entry name" value="Bact_Chemotaxis_CheA"/>
</dbReference>
<evidence type="ECO:0000313" key="13">
    <source>
        <dbReference type="EMBL" id="XFO74405.1"/>
    </source>
</evidence>
<dbReference type="EMBL" id="CP155571">
    <property type="protein sequence ID" value="XFO74405.1"/>
    <property type="molecule type" value="Genomic_DNA"/>
</dbReference>
<evidence type="ECO:0000256" key="7">
    <source>
        <dbReference type="PROSITE-ProRule" id="PRU00110"/>
    </source>
</evidence>
<dbReference type="InterPro" id="IPR036061">
    <property type="entry name" value="CheW-like_dom_sf"/>
</dbReference>
<dbReference type="CDD" id="cd00088">
    <property type="entry name" value="HPT"/>
    <property type="match status" value="1"/>
</dbReference>
<feature type="modified residue" description="4-aspartylphosphate" evidence="8">
    <location>
        <position position="655"/>
    </location>
</feature>
<feature type="domain" description="Histidine kinase" evidence="9">
    <location>
        <begin position="249"/>
        <end position="450"/>
    </location>
</feature>
<dbReference type="SMART" id="SM00260">
    <property type="entry name" value="CheW"/>
    <property type="match status" value="1"/>
</dbReference>
<dbReference type="SMART" id="SM00073">
    <property type="entry name" value="HPT"/>
    <property type="match status" value="1"/>
</dbReference>
<evidence type="ECO:0000256" key="2">
    <source>
        <dbReference type="ARBA" id="ARBA00012438"/>
    </source>
</evidence>
<dbReference type="EC" id="2.7.13.3" evidence="2"/>
<dbReference type="InterPro" id="IPR001789">
    <property type="entry name" value="Sig_transdc_resp-reg_receiver"/>
</dbReference>
<feature type="domain" description="Response regulatory" evidence="10">
    <location>
        <begin position="606"/>
        <end position="722"/>
    </location>
</feature>
<dbReference type="SUPFAM" id="SSF55874">
    <property type="entry name" value="ATPase domain of HSP90 chaperone/DNA topoisomerase II/histidine kinase"/>
    <property type="match status" value="1"/>
</dbReference>
<evidence type="ECO:0000313" key="14">
    <source>
        <dbReference type="Proteomes" id="UP000216052"/>
    </source>
</evidence>
<dbReference type="InterPro" id="IPR036890">
    <property type="entry name" value="HATPase_C_sf"/>
</dbReference>
<dbReference type="InterPro" id="IPR004358">
    <property type="entry name" value="Sig_transdc_His_kin-like_C"/>
</dbReference>
<evidence type="ECO:0000259" key="12">
    <source>
        <dbReference type="PROSITE" id="PS50894"/>
    </source>
</evidence>
<dbReference type="GO" id="GO:0004673">
    <property type="term" value="F:protein histidine kinase activity"/>
    <property type="evidence" value="ECO:0007669"/>
    <property type="project" value="UniProtKB-EC"/>
</dbReference>
<dbReference type="InterPro" id="IPR008207">
    <property type="entry name" value="Sig_transdc_His_kin_Hpt_dom"/>
</dbReference>
<feature type="domain" description="CheW-like" evidence="11">
    <location>
        <begin position="452"/>
        <end position="587"/>
    </location>
</feature>
<dbReference type="PANTHER" id="PTHR43395:SF1">
    <property type="entry name" value="CHEMOTAXIS PROTEIN CHEA"/>
    <property type="match status" value="1"/>
</dbReference>
<proteinExistence type="predicted"/>
<reference evidence="13" key="1">
    <citation type="submission" date="2024-05" db="EMBL/GenBank/DDBJ databases">
        <title>Isolation and characterization of Sporomusa carbonis sp. nov., a carboxydotrophic hydrogenogen in the genus of Sporomusa isolated from a charcoal burning pile.</title>
        <authorList>
            <person name="Boeer T."/>
            <person name="Rosenbaum F."/>
            <person name="Eysell L."/>
            <person name="Mueller V."/>
            <person name="Daniel R."/>
            <person name="Poehlein A."/>
        </authorList>
    </citation>
    <scope>NUCLEOTIDE SEQUENCE [LARGE SCALE GENOMIC DNA]</scope>
    <source>
        <strain evidence="13">DSM 3132</strain>
    </source>
</reference>
<comment type="catalytic activity">
    <reaction evidence="1">
        <text>ATP + protein L-histidine = ADP + protein N-phospho-L-histidine.</text>
        <dbReference type="EC" id="2.7.13.3"/>
    </reaction>
</comment>
<dbReference type="Pfam" id="PF01627">
    <property type="entry name" value="Hpt"/>
    <property type="match status" value="1"/>
</dbReference>
<sequence>MALDMKLFTAKFAAEAAKHCDQLEKELLMLEKDGFSRETLNSVFRSAHTIKGAARMLKLTTIAEVAHRIEDVLEQLRNGQIHPSGEVVDLLLKGTDATRELIVAAATTDRPLPDILPPICSELEKMIKNEASSNLHYPEQRVSLPLPESNAPPPLGASSPPHDHFVQIRAERLDELVQLMGEMISFQYRKQQQLSRLQDTTRLSAASLTLVTAQTEQAHPELTERLTTLHRELIKMQNFLNNDTVVETRLIADLQEQSLKMRMLPLSTIFTKINRAVRDLTRTTGKEIEFQVAGGNTELDRKIIEQLGDCLLHMVRNAVDHGIELPNDRVLAGKTARGVIRLSAYYNSGGVTISLEDDGAGIDVATIKTTAVKKRLLTETAVNKLTDTELLDLLFVPGFSTSPIITDISGRGVGMNIVRQTITETLKGSVSIRTKPGKGTTFHLNVPITLALSRLLLIAAGSHTFALPAYTVQEIILLSAAEVIQVINKRAFYIREQIVPLEELGAILNCPESVPQERTEYLIVLLSSGAEKLGLIVDAVINEADMVIKPLPSSLQHLALLSGFTIGSNDEVISVLTASALIKQARETNSAASTLLKPAPQKHSKTVLVVDDSANTREIVQNILESYGYQVDLAENGQAAIEKTGRTVYDAVVTDVEMPGIDGFSLTSQLRQDERYRQIPVIIVTSRETPADKRRGIQVGASAYIVKGAFDQNNLIETLQNLIG</sequence>
<dbReference type="PRINTS" id="PR00344">
    <property type="entry name" value="BCTRLSENSOR"/>
</dbReference>
<name>A0ABZ3J7Z7_SPOA4</name>
<dbReference type="Gene3D" id="2.30.30.40">
    <property type="entry name" value="SH3 Domains"/>
    <property type="match status" value="1"/>
</dbReference>
<dbReference type="Pfam" id="PF02518">
    <property type="entry name" value="HATPase_c"/>
    <property type="match status" value="1"/>
</dbReference>
<dbReference type="InterPro" id="IPR011006">
    <property type="entry name" value="CheY-like_superfamily"/>
</dbReference>
<keyword evidence="6" id="KW-0902">Two-component regulatory system</keyword>
<evidence type="ECO:0000256" key="1">
    <source>
        <dbReference type="ARBA" id="ARBA00000085"/>
    </source>
</evidence>
<dbReference type="SMART" id="SM00387">
    <property type="entry name" value="HATPase_c"/>
    <property type="match status" value="1"/>
</dbReference>
<organism evidence="13 14">
    <name type="scientific">Sporomusa acidovorans (strain ATCC 49682 / DSM 3132 / Mol)</name>
    <dbReference type="NCBI Taxonomy" id="1123286"/>
    <lineage>
        <taxon>Bacteria</taxon>
        <taxon>Bacillati</taxon>
        <taxon>Bacillota</taxon>
        <taxon>Negativicutes</taxon>
        <taxon>Selenomonadales</taxon>
        <taxon>Sporomusaceae</taxon>
        <taxon>Sporomusa</taxon>
    </lineage>
</organism>
<evidence type="ECO:0000259" key="10">
    <source>
        <dbReference type="PROSITE" id="PS50110"/>
    </source>
</evidence>
<dbReference type="SUPFAM" id="SSF52172">
    <property type="entry name" value="CheY-like"/>
    <property type="match status" value="1"/>
</dbReference>
<evidence type="ECO:0000259" key="9">
    <source>
        <dbReference type="PROSITE" id="PS50109"/>
    </source>
</evidence>
<dbReference type="InterPro" id="IPR003594">
    <property type="entry name" value="HATPase_dom"/>
</dbReference>
<evidence type="ECO:0000259" key="11">
    <source>
        <dbReference type="PROSITE" id="PS50851"/>
    </source>
</evidence>
<protein>
    <recommendedName>
        <fullName evidence="2">histidine kinase</fullName>
        <ecNumber evidence="2">2.7.13.3</ecNumber>
    </recommendedName>
</protein>
<dbReference type="Gene3D" id="1.20.120.160">
    <property type="entry name" value="HPT domain"/>
    <property type="match status" value="1"/>
</dbReference>
<keyword evidence="5 13" id="KW-0418">Kinase</keyword>
<dbReference type="InterPro" id="IPR004105">
    <property type="entry name" value="CheA-like_dim"/>
</dbReference>
<keyword evidence="14" id="KW-1185">Reference proteome</keyword>
<gene>
    <name evidence="13" type="primary">rcsC_5</name>
    <name evidence="13" type="ORF">SPACI_045150</name>
</gene>
<dbReference type="PROSITE" id="PS50851">
    <property type="entry name" value="CHEW"/>
    <property type="match status" value="1"/>
</dbReference>
<keyword evidence="3 8" id="KW-0597">Phosphoprotein</keyword>
<dbReference type="PROSITE" id="PS50109">
    <property type="entry name" value="HIS_KIN"/>
    <property type="match status" value="1"/>
</dbReference>
<feature type="domain" description="HPt" evidence="12">
    <location>
        <begin position="1"/>
        <end position="105"/>
    </location>
</feature>
<dbReference type="SUPFAM" id="SSF47226">
    <property type="entry name" value="Histidine-containing phosphotransfer domain, HPT domain"/>
    <property type="match status" value="1"/>
</dbReference>
<dbReference type="PROSITE" id="PS50894">
    <property type="entry name" value="HPT"/>
    <property type="match status" value="1"/>
</dbReference>
<dbReference type="InterPro" id="IPR005467">
    <property type="entry name" value="His_kinase_dom"/>
</dbReference>
<dbReference type="PANTHER" id="PTHR43395">
    <property type="entry name" value="SENSOR HISTIDINE KINASE CHEA"/>
    <property type="match status" value="1"/>
</dbReference>
<dbReference type="SMART" id="SM00448">
    <property type="entry name" value="REC"/>
    <property type="match status" value="1"/>
</dbReference>
<dbReference type="Gene3D" id="3.30.565.10">
    <property type="entry name" value="Histidine kinase-like ATPase, C-terminal domain"/>
    <property type="match status" value="1"/>
</dbReference>
<accession>A0ABZ3J7Z7</accession>
<dbReference type="SUPFAM" id="SSF50341">
    <property type="entry name" value="CheW-like"/>
    <property type="match status" value="1"/>
</dbReference>
<dbReference type="CDD" id="cd00156">
    <property type="entry name" value="REC"/>
    <property type="match status" value="1"/>
</dbReference>
<keyword evidence="4 13" id="KW-0808">Transferase</keyword>
<evidence type="ECO:0000256" key="8">
    <source>
        <dbReference type="PROSITE-ProRule" id="PRU00169"/>
    </source>
</evidence>
<evidence type="ECO:0000256" key="6">
    <source>
        <dbReference type="ARBA" id="ARBA00023012"/>
    </source>
</evidence>
<dbReference type="PROSITE" id="PS50110">
    <property type="entry name" value="RESPONSE_REGULATORY"/>
    <property type="match status" value="1"/>
</dbReference>
<dbReference type="RefSeq" id="WP_093793527.1">
    <property type="nucleotide sequence ID" value="NZ_CP155571.1"/>
</dbReference>